<dbReference type="Gene3D" id="3.60.15.10">
    <property type="entry name" value="Ribonuclease Z/Hydroxyacylglutathione hydrolase-like"/>
    <property type="match status" value="1"/>
</dbReference>
<dbReference type="PANTHER" id="PTHR42978">
    <property type="entry name" value="QUORUM-QUENCHING LACTONASE YTNP-RELATED-RELATED"/>
    <property type="match status" value="1"/>
</dbReference>
<comment type="similarity">
    <text evidence="1">Belongs to the metallo-beta-lactamase superfamily.</text>
</comment>
<keyword evidence="4" id="KW-0862">Zinc</keyword>
<dbReference type="OrthoDB" id="5177904at2"/>
<name>A0A0L0K1L3_9ACTN</name>
<keyword evidence="2" id="KW-0479">Metal-binding</keyword>
<feature type="domain" description="Metallo-beta-lactamase" evidence="5">
    <location>
        <begin position="72"/>
        <end position="279"/>
    </location>
</feature>
<dbReference type="RefSeq" id="WP_050372720.1">
    <property type="nucleotide sequence ID" value="NZ_KQ257825.1"/>
</dbReference>
<gene>
    <name evidence="6" type="ORF">IQ63_25490</name>
</gene>
<evidence type="ECO:0000256" key="4">
    <source>
        <dbReference type="ARBA" id="ARBA00022833"/>
    </source>
</evidence>
<dbReference type="SMART" id="SM00849">
    <property type="entry name" value="Lactamase_B"/>
    <property type="match status" value="1"/>
</dbReference>
<dbReference type="InterPro" id="IPR051013">
    <property type="entry name" value="MBL_superfamily_lactonases"/>
</dbReference>
<dbReference type="PATRIC" id="fig|42234.21.peg.5272"/>
<dbReference type="Proteomes" id="UP000037151">
    <property type="component" value="Unassembled WGS sequence"/>
</dbReference>
<evidence type="ECO:0000256" key="1">
    <source>
        <dbReference type="ARBA" id="ARBA00007749"/>
    </source>
</evidence>
<organism evidence="6 7">
    <name type="scientific">Streptomyces acidiscabies</name>
    <dbReference type="NCBI Taxonomy" id="42234"/>
    <lineage>
        <taxon>Bacteria</taxon>
        <taxon>Bacillati</taxon>
        <taxon>Actinomycetota</taxon>
        <taxon>Actinomycetes</taxon>
        <taxon>Kitasatosporales</taxon>
        <taxon>Streptomycetaceae</taxon>
        <taxon>Streptomyces</taxon>
    </lineage>
</organism>
<dbReference type="SUPFAM" id="SSF56281">
    <property type="entry name" value="Metallo-hydrolase/oxidoreductase"/>
    <property type="match status" value="1"/>
</dbReference>
<proteinExistence type="inferred from homology"/>
<protein>
    <submittedName>
        <fullName evidence="6">Beta-lactamase</fullName>
    </submittedName>
</protein>
<dbReference type="GO" id="GO:0016787">
    <property type="term" value="F:hydrolase activity"/>
    <property type="evidence" value="ECO:0007669"/>
    <property type="project" value="UniProtKB-KW"/>
</dbReference>
<dbReference type="EMBL" id="JPPY01000145">
    <property type="protein sequence ID" value="KND31708.1"/>
    <property type="molecule type" value="Genomic_DNA"/>
</dbReference>
<reference evidence="7" key="1">
    <citation type="submission" date="2014-07" db="EMBL/GenBank/DDBJ databases">
        <title>Genome sequencing of plant-pathogenic Streptomyces species.</title>
        <authorList>
            <person name="Harrison J."/>
            <person name="Sapp M."/>
            <person name="Thwaites R."/>
            <person name="Studholme D.J."/>
        </authorList>
    </citation>
    <scope>NUCLEOTIDE SEQUENCE [LARGE SCALE GENOMIC DNA]</scope>
    <source>
        <strain evidence="7">NCPPB 4445</strain>
    </source>
</reference>
<evidence type="ECO:0000313" key="6">
    <source>
        <dbReference type="EMBL" id="KND31708.1"/>
    </source>
</evidence>
<accession>A0A0L0K1L3</accession>
<dbReference type="PANTHER" id="PTHR42978:SF6">
    <property type="entry name" value="QUORUM-QUENCHING LACTONASE YTNP-RELATED"/>
    <property type="match status" value="1"/>
</dbReference>
<dbReference type="AlphaFoldDB" id="A0A0L0K1L3"/>
<dbReference type="Pfam" id="PF00753">
    <property type="entry name" value="Lactamase_B"/>
    <property type="match status" value="1"/>
</dbReference>
<dbReference type="InterPro" id="IPR036866">
    <property type="entry name" value="RibonucZ/Hydroxyglut_hydro"/>
</dbReference>
<evidence type="ECO:0000313" key="7">
    <source>
        <dbReference type="Proteomes" id="UP000037151"/>
    </source>
</evidence>
<dbReference type="CDD" id="cd07720">
    <property type="entry name" value="OPHC2-like_MBL-fold"/>
    <property type="match status" value="1"/>
</dbReference>
<evidence type="ECO:0000256" key="2">
    <source>
        <dbReference type="ARBA" id="ARBA00022723"/>
    </source>
</evidence>
<dbReference type="GO" id="GO:0046872">
    <property type="term" value="F:metal ion binding"/>
    <property type="evidence" value="ECO:0007669"/>
    <property type="project" value="UniProtKB-KW"/>
</dbReference>
<dbReference type="InterPro" id="IPR001279">
    <property type="entry name" value="Metallo-B-lactamas"/>
</dbReference>
<sequence length="304" mass="32689">MSPADIARPAAPTYDELVPSRYALKVGDIDVLMISDGVLPISPGTLATNAAAADLSAWLSDMFLSPEVIDWPLNVAVVRSGGRTILVDSGLGTEFPGFPRAGRLATRLDAAGIDPASVTDVVLTHLHMDHIGGLLVEGLRGRLRTDLRVHLAAAEAEFWAAPDFSRTVMPAPVPDVLRTTASRFLDVYRGQLRPFEKEYEVAPGVLISRTGGHTPGHSVVRLESGGERLTFAGDAVFQCGFDKPDWHNGFDHDPELSTRVRTELLTELSATGGQLVASHLPFPSVCRVATAGNAFRFVPAVWDY</sequence>
<keyword evidence="3" id="KW-0378">Hydrolase</keyword>
<evidence type="ECO:0000259" key="5">
    <source>
        <dbReference type="SMART" id="SM00849"/>
    </source>
</evidence>
<comment type="caution">
    <text evidence="6">The sequence shown here is derived from an EMBL/GenBank/DDBJ whole genome shotgun (WGS) entry which is preliminary data.</text>
</comment>
<evidence type="ECO:0000256" key="3">
    <source>
        <dbReference type="ARBA" id="ARBA00022801"/>
    </source>
</evidence>